<evidence type="ECO:0000313" key="9">
    <source>
        <dbReference type="EMBL" id="SLN61804.1"/>
    </source>
</evidence>
<evidence type="ECO:0000256" key="4">
    <source>
        <dbReference type="ARBA" id="ARBA00022655"/>
    </source>
</evidence>
<keyword evidence="9" id="KW-0560">Oxidoreductase</keyword>
<comment type="pathway">
    <text evidence="1">Cofactor biosynthesis; (R)-pantothenate biosynthesis; (R)-pantoate from 3-methyl-2-oxobutanoate: step 2/2.</text>
</comment>
<protein>
    <recommendedName>
        <fullName evidence="3">2-dehydropantoate 2-reductase</fullName>
        <ecNumber evidence="2">1.1.1.169</ecNumber>
    </recommendedName>
    <alternativeName>
        <fullName evidence="5">Ketopantoate reductase</fullName>
    </alternativeName>
</protein>
<keyword evidence="10" id="KW-1185">Reference proteome</keyword>
<dbReference type="Pfam" id="PF08546">
    <property type="entry name" value="ApbA_C"/>
    <property type="match status" value="1"/>
</dbReference>
<dbReference type="PANTHER" id="PTHR21708">
    <property type="entry name" value="PROBABLE 2-DEHYDROPANTOATE 2-REDUCTASE"/>
    <property type="match status" value="1"/>
</dbReference>
<feature type="domain" description="Ketopantoate reductase N-terminal" evidence="7">
    <location>
        <begin position="3"/>
        <end position="104"/>
    </location>
</feature>
<dbReference type="Proteomes" id="UP000193963">
    <property type="component" value="Unassembled WGS sequence"/>
</dbReference>
<dbReference type="EC" id="1.1.1.169" evidence="2"/>
<dbReference type="GO" id="GO:0008677">
    <property type="term" value="F:2-dehydropantoate 2-reductase activity"/>
    <property type="evidence" value="ECO:0007669"/>
    <property type="project" value="UniProtKB-EC"/>
</dbReference>
<dbReference type="InterPro" id="IPR051402">
    <property type="entry name" value="KPR-Related"/>
</dbReference>
<dbReference type="AlphaFoldDB" id="A0A1X6ZUT1"/>
<gene>
    <name evidence="9" type="primary">panE</name>
    <name evidence="9" type="ORF">PSM7751_03122</name>
</gene>
<evidence type="ECO:0000313" key="10">
    <source>
        <dbReference type="Proteomes" id="UP000193963"/>
    </source>
</evidence>
<name>A0A1X6ZUT1_9RHOB</name>
<evidence type="ECO:0000259" key="7">
    <source>
        <dbReference type="Pfam" id="PF02558"/>
    </source>
</evidence>
<evidence type="ECO:0000256" key="6">
    <source>
        <dbReference type="ARBA" id="ARBA00048793"/>
    </source>
</evidence>
<sequence length="323" mass="33605">MKVAVIGCGAIGGWLTAGLVRGGAEAVVLARGATLTALRAEGLLLDEGAGPQRVAITVTEDPADLAGADLLVLGVKAHALPGLLPAIETAMGRETLVMPAVNGLPFWFLQDFGGPVEGMVLDAVDPGGALARAIPAERIVGNVVHAASRTPAPGQVELVKANKLLLGQITPDGPTARISALAEVFRKGGIPAEETGEIRREVWTKLWGNSNMNPLSALSRADTAAMLADPGVRALTLSMMREMADLGARISLPGFDDMEERIATTRKLGPIRTSMLQDVEAGRRLEIDPILGALVELAGKLDMPVPAMAGVYGLTRLLDESLA</sequence>
<dbReference type="SUPFAM" id="SSF51735">
    <property type="entry name" value="NAD(P)-binding Rossmann-fold domains"/>
    <property type="match status" value="1"/>
</dbReference>
<evidence type="ECO:0000259" key="8">
    <source>
        <dbReference type="Pfam" id="PF08546"/>
    </source>
</evidence>
<dbReference type="InterPro" id="IPR013752">
    <property type="entry name" value="KPA_reductase"/>
</dbReference>
<dbReference type="NCBIfam" id="NF005089">
    <property type="entry name" value="PRK06522.1-4"/>
    <property type="match status" value="1"/>
</dbReference>
<dbReference type="UniPathway" id="UPA00028">
    <property type="reaction ID" value="UER00004"/>
</dbReference>
<evidence type="ECO:0000256" key="2">
    <source>
        <dbReference type="ARBA" id="ARBA00013014"/>
    </source>
</evidence>
<dbReference type="InterPro" id="IPR036291">
    <property type="entry name" value="NAD(P)-bd_dom_sf"/>
</dbReference>
<dbReference type="EMBL" id="FWFN01000006">
    <property type="protein sequence ID" value="SLN61804.1"/>
    <property type="molecule type" value="Genomic_DNA"/>
</dbReference>
<dbReference type="InterPro" id="IPR008927">
    <property type="entry name" value="6-PGluconate_DH-like_C_sf"/>
</dbReference>
<proteinExistence type="predicted"/>
<dbReference type="Gene3D" id="3.40.50.720">
    <property type="entry name" value="NAD(P)-binding Rossmann-like Domain"/>
    <property type="match status" value="1"/>
</dbReference>
<evidence type="ECO:0000256" key="5">
    <source>
        <dbReference type="ARBA" id="ARBA00032024"/>
    </source>
</evidence>
<evidence type="ECO:0000256" key="3">
    <source>
        <dbReference type="ARBA" id="ARBA00019465"/>
    </source>
</evidence>
<comment type="catalytic activity">
    <reaction evidence="6">
        <text>(R)-pantoate + NADP(+) = 2-dehydropantoate + NADPH + H(+)</text>
        <dbReference type="Rhea" id="RHEA:16233"/>
        <dbReference type="ChEBI" id="CHEBI:11561"/>
        <dbReference type="ChEBI" id="CHEBI:15378"/>
        <dbReference type="ChEBI" id="CHEBI:15980"/>
        <dbReference type="ChEBI" id="CHEBI:57783"/>
        <dbReference type="ChEBI" id="CHEBI:58349"/>
        <dbReference type="EC" id="1.1.1.169"/>
    </reaction>
</comment>
<dbReference type="InterPro" id="IPR013328">
    <property type="entry name" value="6PGD_dom2"/>
</dbReference>
<dbReference type="InterPro" id="IPR013332">
    <property type="entry name" value="KPR_N"/>
</dbReference>
<dbReference type="FunFam" id="1.10.1040.10:FF:000017">
    <property type="entry name" value="2-dehydropantoate 2-reductase"/>
    <property type="match status" value="1"/>
</dbReference>
<dbReference type="GO" id="GO:0005737">
    <property type="term" value="C:cytoplasm"/>
    <property type="evidence" value="ECO:0007669"/>
    <property type="project" value="TreeGrafter"/>
</dbReference>
<organism evidence="9 10">
    <name type="scientific">Pseudooceanicola marinus</name>
    <dbReference type="NCBI Taxonomy" id="396013"/>
    <lineage>
        <taxon>Bacteria</taxon>
        <taxon>Pseudomonadati</taxon>
        <taxon>Pseudomonadota</taxon>
        <taxon>Alphaproteobacteria</taxon>
        <taxon>Rhodobacterales</taxon>
        <taxon>Paracoccaceae</taxon>
        <taxon>Pseudooceanicola</taxon>
    </lineage>
</organism>
<dbReference type="OrthoDB" id="9796561at2"/>
<dbReference type="SUPFAM" id="SSF48179">
    <property type="entry name" value="6-phosphogluconate dehydrogenase C-terminal domain-like"/>
    <property type="match status" value="1"/>
</dbReference>
<dbReference type="Pfam" id="PF02558">
    <property type="entry name" value="ApbA"/>
    <property type="match status" value="1"/>
</dbReference>
<dbReference type="GO" id="GO:0015940">
    <property type="term" value="P:pantothenate biosynthetic process"/>
    <property type="evidence" value="ECO:0007669"/>
    <property type="project" value="UniProtKB-UniPathway"/>
</dbReference>
<dbReference type="PANTHER" id="PTHR21708:SF45">
    <property type="entry name" value="2-DEHYDROPANTOATE 2-REDUCTASE"/>
    <property type="match status" value="1"/>
</dbReference>
<accession>A0A1X6ZUT1</accession>
<dbReference type="RefSeq" id="WP_157792167.1">
    <property type="nucleotide sequence ID" value="NZ_FWFN01000006.1"/>
</dbReference>
<evidence type="ECO:0000256" key="1">
    <source>
        <dbReference type="ARBA" id="ARBA00004994"/>
    </source>
</evidence>
<feature type="domain" description="Ketopantoate reductase C-terminal" evidence="8">
    <location>
        <begin position="198"/>
        <end position="317"/>
    </location>
</feature>
<dbReference type="Gene3D" id="1.10.1040.10">
    <property type="entry name" value="N-(1-d-carboxylethyl)-l-norvaline Dehydrogenase, domain 2"/>
    <property type="match status" value="1"/>
</dbReference>
<keyword evidence="4" id="KW-0566">Pantothenate biosynthesis</keyword>
<reference evidence="9 10" key="1">
    <citation type="submission" date="2017-03" db="EMBL/GenBank/DDBJ databases">
        <authorList>
            <person name="Afonso C.L."/>
            <person name="Miller P.J."/>
            <person name="Scott M.A."/>
            <person name="Spackman E."/>
            <person name="Goraichik I."/>
            <person name="Dimitrov K.M."/>
            <person name="Suarez D.L."/>
            <person name="Swayne D.E."/>
        </authorList>
    </citation>
    <scope>NUCLEOTIDE SEQUENCE [LARGE SCALE GENOMIC DNA]</scope>
    <source>
        <strain evidence="9 10">CECT 7751</strain>
    </source>
</reference>